<feature type="repeat" description="ANK" evidence="3">
    <location>
        <begin position="234"/>
        <end position="266"/>
    </location>
</feature>
<evidence type="ECO:0000259" key="4">
    <source>
        <dbReference type="PROSITE" id="PS50011"/>
    </source>
</evidence>
<protein>
    <submittedName>
        <fullName evidence="5">Unnamed protein product</fullName>
    </submittedName>
</protein>
<dbReference type="GO" id="GO:0004672">
    <property type="term" value="F:protein kinase activity"/>
    <property type="evidence" value="ECO:0007669"/>
    <property type="project" value="InterPro"/>
</dbReference>
<evidence type="ECO:0000256" key="2">
    <source>
        <dbReference type="ARBA" id="ARBA00023043"/>
    </source>
</evidence>
<dbReference type="SMART" id="SM00220">
    <property type="entry name" value="S_TKc"/>
    <property type="match status" value="1"/>
</dbReference>
<evidence type="ECO:0000313" key="6">
    <source>
        <dbReference type="Proteomes" id="UP001165083"/>
    </source>
</evidence>
<dbReference type="InterPro" id="IPR002110">
    <property type="entry name" value="Ankyrin_rpt"/>
</dbReference>
<comment type="caution">
    <text evidence="5">The sequence shown here is derived from an EMBL/GenBank/DDBJ whole genome shotgun (WGS) entry which is preliminary data.</text>
</comment>
<keyword evidence="1" id="KW-0677">Repeat</keyword>
<dbReference type="SMART" id="SM00248">
    <property type="entry name" value="ANK"/>
    <property type="match status" value="11"/>
</dbReference>
<feature type="repeat" description="ANK" evidence="3">
    <location>
        <begin position="201"/>
        <end position="233"/>
    </location>
</feature>
<name>A0A9W6UBG9_9STRA</name>
<dbReference type="Gene3D" id="1.25.40.20">
    <property type="entry name" value="Ankyrin repeat-containing domain"/>
    <property type="match status" value="4"/>
</dbReference>
<dbReference type="InterPro" id="IPR026992">
    <property type="entry name" value="DIOX_N"/>
</dbReference>
<gene>
    <name evidence="5" type="ORF">Plil01_001222500</name>
</gene>
<feature type="repeat" description="ANK" evidence="3">
    <location>
        <begin position="267"/>
        <end position="299"/>
    </location>
</feature>
<evidence type="ECO:0000256" key="1">
    <source>
        <dbReference type="ARBA" id="ARBA00022737"/>
    </source>
</evidence>
<keyword evidence="6" id="KW-1185">Reference proteome</keyword>
<accession>A0A9W6UBG9</accession>
<dbReference type="SUPFAM" id="SSF48403">
    <property type="entry name" value="Ankyrin repeat"/>
    <property type="match status" value="2"/>
</dbReference>
<dbReference type="Pfam" id="PF07714">
    <property type="entry name" value="PK_Tyr_Ser-Thr"/>
    <property type="match status" value="1"/>
</dbReference>
<feature type="repeat" description="ANK" evidence="3">
    <location>
        <begin position="112"/>
        <end position="144"/>
    </location>
</feature>
<feature type="domain" description="Protein kinase" evidence="4">
    <location>
        <begin position="215"/>
        <end position="617"/>
    </location>
</feature>
<feature type="repeat" description="ANK" evidence="3">
    <location>
        <begin position="368"/>
        <end position="400"/>
    </location>
</feature>
<dbReference type="PROSITE" id="PS50297">
    <property type="entry name" value="ANK_REP_REGION"/>
    <property type="match status" value="8"/>
</dbReference>
<dbReference type="PROSITE" id="PS50088">
    <property type="entry name" value="ANK_REPEAT"/>
    <property type="match status" value="10"/>
</dbReference>
<dbReference type="InterPro" id="IPR000719">
    <property type="entry name" value="Prot_kinase_dom"/>
</dbReference>
<organism evidence="5 6">
    <name type="scientific">Phytophthora lilii</name>
    <dbReference type="NCBI Taxonomy" id="2077276"/>
    <lineage>
        <taxon>Eukaryota</taxon>
        <taxon>Sar</taxon>
        <taxon>Stramenopiles</taxon>
        <taxon>Oomycota</taxon>
        <taxon>Peronosporomycetes</taxon>
        <taxon>Peronosporales</taxon>
        <taxon>Peronosporaceae</taxon>
        <taxon>Phytophthora</taxon>
    </lineage>
</organism>
<dbReference type="GO" id="GO:0005524">
    <property type="term" value="F:ATP binding"/>
    <property type="evidence" value="ECO:0007669"/>
    <property type="project" value="InterPro"/>
</dbReference>
<dbReference type="InterPro" id="IPR001245">
    <property type="entry name" value="Ser-Thr/Tyr_kinase_cat_dom"/>
</dbReference>
<dbReference type="InterPro" id="IPR027443">
    <property type="entry name" value="IPNS-like_sf"/>
</dbReference>
<dbReference type="PRINTS" id="PR01415">
    <property type="entry name" value="ANKYRIN"/>
</dbReference>
<dbReference type="Gene3D" id="2.60.120.330">
    <property type="entry name" value="B-lactam Antibiotic, Isopenicillin N Synthase, Chain"/>
    <property type="match status" value="1"/>
</dbReference>
<dbReference type="OrthoDB" id="341259at2759"/>
<dbReference type="AlphaFoldDB" id="A0A9W6UBG9"/>
<evidence type="ECO:0000313" key="5">
    <source>
        <dbReference type="EMBL" id="GMF28922.1"/>
    </source>
</evidence>
<dbReference type="Pfam" id="PF14226">
    <property type="entry name" value="DIOX_N"/>
    <property type="match status" value="1"/>
</dbReference>
<dbReference type="Pfam" id="PF00023">
    <property type="entry name" value="Ank"/>
    <property type="match status" value="2"/>
</dbReference>
<dbReference type="EMBL" id="BSXW01000746">
    <property type="protein sequence ID" value="GMF28922.1"/>
    <property type="molecule type" value="Genomic_DNA"/>
</dbReference>
<dbReference type="SUPFAM" id="SSF56112">
    <property type="entry name" value="Protein kinase-like (PK-like)"/>
    <property type="match status" value="1"/>
</dbReference>
<dbReference type="Pfam" id="PF12796">
    <property type="entry name" value="Ank_2"/>
    <property type="match status" value="4"/>
</dbReference>
<dbReference type="Gene3D" id="1.10.510.10">
    <property type="entry name" value="Transferase(Phosphotransferase) domain 1"/>
    <property type="match status" value="1"/>
</dbReference>
<dbReference type="Proteomes" id="UP001165083">
    <property type="component" value="Unassembled WGS sequence"/>
</dbReference>
<evidence type="ECO:0000256" key="3">
    <source>
        <dbReference type="PROSITE-ProRule" id="PRU00023"/>
    </source>
</evidence>
<dbReference type="InterPro" id="IPR011009">
    <property type="entry name" value="Kinase-like_dom_sf"/>
</dbReference>
<feature type="repeat" description="ANK" evidence="3">
    <location>
        <begin position="168"/>
        <end position="200"/>
    </location>
</feature>
<reference evidence="5" key="1">
    <citation type="submission" date="2023-04" db="EMBL/GenBank/DDBJ databases">
        <title>Phytophthora lilii NBRC 32176.</title>
        <authorList>
            <person name="Ichikawa N."/>
            <person name="Sato H."/>
            <person name="Tonouchi N."/>
        </authorList>
    </citation>
    <scope>NUCLEOTIDE SEQUENCE</scope>
    <source>
        <strain evidence="5">NBRC 32176</strain>
    </source>
</reference>
<feature type="repeat" description="ANK" evidence="3">
    <location>
        <begin position="62"/>
        <end position="94"/>
    </location>
</feature>
<dbReference type="PANTHER" id="PTHR24198">
    <property type="entry name" value="ANKYRIN REPEAT AND PROTEIN KINASE DOMAIN-CONTAINING PROTEIN"/>
    <property type="match status" value="1"/>
</dbReference>
<dbReference type="InterPro" id="IPR036770">
    <property type="entry name" value="Ankyrin_rpt-contain_sf"/>
</dbReference>
<feature type="repeat" description="ANK" evidence="3">
    <location>
        <begin position="401"/>
        <end position="433"/>
    </location>
</feature>
<sequence>MASAPVAPLDVTTAEVVNENDQSLSDSVDQSQLISAAGAGQVEQIKLLLQCGKAAVDVATEEGETALTVAAKDGQVVAGEALLEAGADVELPGLDSFSSAQEAEENARGVVNNNTALICAAERGHLEVVSVLIEHGAVIDAAEGDTALILAAQEGFLSSAGVNVANAEGETPLLLAADNGYEKAVELLVDSEAEVNHRAANGNTALIQSAFLGHFEASRILVKGGAAVNLAHTDGFTPLMCAAQEGYTDIVRLLLENGANVDCQSVSGETALTVSATNGHLQVVSLLLESGADVDTGTSNNCSPVLVAVDGGHSDIIELLLAKHANIDAQDNDGGTALHECVYESQLESDFVDMLIEKSVKLEATESSGSPALMLAAEEGHESVIEKLLKHGAAVDAADDKNQTALMKAAYRGHEQVLRLLLDNGATATAVDSINRTASSYARLNNRIDADRVIQEYLAKLPSVTEGESSNAEMVKSLAPQRNRNGSFPVVKFERRKTPSALVHLAKCIEAGASETLGALRWKAPELIRKVDPSSPTMQSDVYSFGMCIVEAVTGQVPWGNLPDPVVKFHVTREQFLHQPKAFQSNEQWQLVKAMCAFDPTKRMKLSDAIDKLQHFAQEELVQERIAEYNPASCRHQSTRLTHLAPSEYLPPQEHPRRNDVVNALNPYMHPRNTYQSRNLLVVFARRPLRSFADLPDATQMAPTVHSAVEARDVPVVSYEDLVAKKDLSSVIEEAFGYEGMGILVVSGVPELNSKRGDLLPLAFAFANLPDEVKAKCELPEAFYSFGWSHGKENLQGKPDYAKGSYYNNPETNDLANGDQQLIDKFPSFYHPNIWPKGSAGC</sequence>
<dbReference type="PANTHER" id="PTHR24198:SF165">
    <property type="entry name" value="ANKYRIN REPEAT-CONTAINING PROTEIN-RELATED"/>
    <property type="match status" value="1"/>
</dbReference>
<proteinExistence type="predicted"/>
<dbReference type="SUPFAM" id="SSF51197">
    <property type="entry name" value="Clavaminate synthase-like"/>
    <property type="match status" value="1"/>
</dbReference>
<keyword evidence="2 3" id="KW-0040">ANK repeat</keyword>
<feature type="repeat" description="ANK" evidence="3">
    <location>
        <begin position="333"/>
        <end position="367"/>
    </location>
</feature>
<feature type="repeat" description="ANK" evidence="3">
    <location>
        <begin position="300"/>
        <end position="332"/>
    </location>
</feature>
<dbReference type="PROSITE" id="PS50011">
    <property type="entry name" value="PROTEIN_KINASE_DOM"/>
    <property type="match status" value="1"/>
</dbReference>